<proteinExistence type="inferred from homology"/>
<dbReference type="RefSeq" id="WP_299583183.1">
    <property type="nucleotide sequence ID" value="NZ_JBGMEL010000021.1"/>
</dbReference>
<evidence type="ECO:0000256" key="3">
    <source>
        <dbReference type="ARBA" id="ARBA00022833"/>
    </source>
</evidence>
<evidence type="ECO:0000313" key="7">
    <source>
        <dbReference type="Proteomes" id="UP001569414"/>
    </source>
</evidence>
<keyword evidence="2" id="KW-0479">Metal-binding</keyword>
<evidence type="ECO:0000256" key="1">
    <source>
        <dbReference type="ARBA" id="ARBA00005495"/>
    </source>
</evidence>
<dbReference type="EMBL" id="JBGMEL010000021">
    <property type="protein sequence ID" value="MFA0792311.1"/>
    <property type="molecule type" value="Genomic_DNA"/>
</dbReference>
<dbReference type="Pfam" id="PF04828">
    <property type="entry name" value="GFA"/>
    <property type="match status" value="1"/>
</dbReference>
<dbReference type="Proteomes" id="UP001569414">
    <property type="component" value="Unassembled WGS sequence"/>
</dbReference>
<feature type="domain" description="CENP-V/GFA" evidence="5">
    <location>
        <begin position="1"/>
        <end position="116"/>
    </location>
</feature>
<dbReference type="PROSITE" id="PS51891">
    <property type="entry name" value="CENP_V_GFA"/>
    <property type="match status" value="1"/>
</dbReference>
<dbReference type="InterPro" id="IPR011057">
    <property type="entry name" value="Mss4-like_sf"/>
</dbReference>
<reference evidence="6 7" key="1">
    <citation type="submission" date="2024-08" db="EMBL/GenBank/DDBJ databases">
        <authorList>
            <person name="Ishaq N."/>
        </authorList>
    </citation>
    <scope>NUCLEOTIDE SEQUENCE [LARGE SCALE GENOMIC DNA]</scope>
    <source>
        <strain evidence="6 7">JCM 30400</strain>
    </source>
</reference>
<comment type="caution">
    <text evidence="6">The sequence shown here is derived from an EMBL/GenBank/DDBJ whole genome shotgun (WGS) entry which is preliminary data.</text>
</comment>
<dbReference type="InterPro" id="IPR006913">
    <property type="entry name" value="CENP-V/GFA"/>
</dbReference>
<keyword evidence="7" id="KW-1185">Reference proteome</keyword>
<dbReference type="PANTHER" id="PTHR33337">
    <property type="entry name" value="GFA DOMAIN-CONTAINING PROTEIN"/>
    <property type="match status" value="1"/>
</dbReference>
<keyword evidence="4" id="KW-0456">Lyase</keyword>
<evidence type="ECO:0000256" key="2">
    <source>
        <dbReference type="ARBA" id="ARBA00022723"/>
    </source>
</evidence>
<evidence type="ECO:0000259" key="5">
    <source>
        <dbReference type="PROSITE" id="PS51891"/>
    </source>
</evidence>
<name>A0ABV4NTR0_9GAMM</name>
<comment type="similarity">
    <text evidence="1">Belongs to the Gfa family.</text>
</comment>
<protein>
    <submittedName>
        <fullName evidence="6">GFA family protein</fullName>
    </submittedName>
</protein>
<sequence>MNGKCLCGAVEFQLDGPLPDLYQCHCSLCRKLSGSASDTAMFIGRDQFRWVRGLDKISSYRKTTGFRADFCGSCGSTVPHLMSNTTHFWVPAGLLDGEFSGKVAVHLHVNSKACWDEIGGQGEHFAEMPEIEELSRLLHEDVEKVEGELVET</sequence>
<evidence type="ECO:0000313" key="6">
    <source>
        <dbReference type="EMBL" id="MFA0792311.1"/>
    </source>
</evidence>
<evidence type="ECO:0000256" key="4">
    <source>
        <dbReference type="ARBA" id="ARBA00023239"/>
    </source>
</evidence>
<dbReference type="SUPFAM" id="SSF51316">
    <property type="entry name" value="Mss4-like"/>
    <property type="match status" value="1"/>
</dbReference>
<dbReference type="Gene3D" id="3.90.1590.10">
    <property type="entry name" value="glutathione-dependent formaldehyde- activating enzyme (gfa)"/>
    <property type="match status" value="1"/>
</dbReference>
<organism evidence="6 7">
    <name type="scientific">Microbulbifer echini</name>
    <dbReference type="NCBI Taxonomy" id="1529067"/>
    <lineage>
        <taxon>Bacteria</taxon>
        <taxon>Pseudomonadati</taxon>
        <taxon>Pseudomonadota</taxon>
        <taxon>Gammaproteobacteria</taxon>
        <taxon>Cellvibrionales</taxon>
        <taxon>Microbulbiferaceae</taxon>
        <taxon>Microbulbifer</taxon>
    </lineage>
</organism>
<keyword evidence="3" id="KW-0862">Zinc</keyword>
<gene>
    <name evidence="6" type="ORF">ACCI51_17360</name>
</gene>
<accession>A0ABV4NTR0</accession>
<dbReference type="PANTHER" id="PTHR33337:SF40">
    <property type="entry name" value="CENP-V_GFA DOMAIN-CONTAINING PROTEIN-RELATED"/>
    <property type="match status" value="1"/>
</dbReference>